<dbReference type="HOGENOM" id="CLU_3264262_0_0_9"/>
<gene>
    <name evidence="1" type="ordered locus">Acin_0014</name>
</gene>
<protein>
    <submittedName>
        <fullName evidence="1">Uncharacterized protein</fullName>
    </submittedName>
</protein>
<evidence type="ECO:0000313" key="1">
    <source>
        <dbReference type="EMBL" id="AEQ21268.1"/>
    </source>
</evidence>
<sequence length="41" mass="4703">MTIWTFHGHSLLFLLGKNAPLRKIITQIVVFLLAFSPFSML</sequence>
<dbReference type="EMBL" id="CP003058">
    <property type="protein sequence ID" value="AEQ21268.1"/>
    <property type="molecule type" value="Genomic_DNA"/>
</dbReference>
<name>G4Q5W7_ACIIR</name>
<organism evidence="1 2">
    <name type="scientific">Acidaminococcus intestini (strain RyC-MR95)</name>
    <dbReference type="NCBI Taxonomy" id="568816"/>
    <lineage>
        <taxon>Bacteria</taxon>
        <taxon>Bacillati</taxon>
        <taxon>Bacillota</taxon>
        <taxon>Negativicutes</taxon>
        <taxon>Acidaminococcales</taxon>
        <taxon>Acidaminococcaceae</taxon>
        <taxon>Acidaminococcus</taxon>
    </lineage>
</organism>
<keyword evidence="2" id="KW-1185">Reference proteome</keyword>
<dbReference type="Proteomes" id="UP000007093">
    <property type="component" value="Chromosome"/>
</dbReference>
<dbReference type="InParanoid" id="G4Q5W7"/>
<dbReference type="KEGG" id="ain:Acin_0014"/>
<accession>G4Q5W7</accession>
<proteinExistence type="predicted"/>
<evidence type="ECO:0000313" key="2">
    <source>
        <dbReference type="Proteomes" id="UP000007093"/>
    </source>
</evidence>
<reference evidence="1 2" key="1">
    <citation type="journal article" date="2011" name="J. Bacteriol.">
        <title>Complete genome sequence of Acidaminococcus intestini RYC-MR95, a Gram-negative bacterium from the phylum Firmicutes.</title>
        <authorList>
            <person name="D'Auria G."/>
            <person name="Galan J.C."/>
            <person name="Rodriguez-Alcayna M."/>
            <person name="Moya A."/>
            <person name="Baquero F."/>
            <person name="Latorre A."/>
        </authorList>
    </citation>
    <scope>NUCLEOTIDE SEQUENCE [LARGE SCALE GENOMIC DNA]</scope>
    <source>
        <strain evidence="1 2">RyC-MR95</strain>
    </source>
</reference>
<dbReference type="AlphaFoldDB" id="G4Q5W7"/>